<proteinExistence type="predicted"/>
<dbReference type="SUPFAM" id="SSF48613">
    <property type="entry name" value="Heme oxygenase-like"/>
    <property type="match status" value="1"/>
</dbReference>
<keyword evidence="2" id="KW-1185">Reference proteome</keyword>
<organism evidence="1 2">
    <name type="scientific">Methylobacterium tardum</name>
    <dbReference type="NCBI Taxonomy" id="374432"/>
    <lineage>
        <taxon>Bacteria</taxon>
        <taxon>Pseudomonadati</taxon>
        <taxon>Pseudomonadota</taxon>
        <taxon>Alphaproteobacteria</taxon>
        <taxon>Hyphomicrobiales</taxon>
        <taxon>Methylobacteriaceae</taxon>
        <taxon>Methylobacterium</taxon>
    </lineage>
</organism>
<dbReference type="Gene3D" id="1.20.910.10">
    <property type="entry name" value="Heme oxygenase-like"/>
    <property type="match status" value="1"/>
</dbReference>
<dbReference type="Pfam" id="PF01126">
    <property type="entry name" value="Heme_oxygenase"/>
    <property type="match status" value="1"/>
</dbReference>
<dbReference type="GO" id="GO:0006788">
    <property type="term" value="P:heme oxidation"/>
    <property type="evidence" value="ECO:0007669"/>
    <property type="project" value="InterPro"/>
</dbReference>
<reference evidence="2" key="1">
    <citation type="journal article" date="2019" name="Int. J. Syst. Evol. Microbiol.">
        <title>The Global Catalogue of Microorganisms (GCM) 10K type strain sequencing project: providing services to taxonomists for standard genome sequencing and annotation.</title>
        <authorList>
            <consortium name="The Broad Institute Genomics Platform"/>
            <consortium name="The Broad Institute Genome Sequencing Center for Infectious Disease"/>
            <person name="Wu L."/>
            <person name="Ma J."/>
        </authorList>
    </citation>
    <scope>NUCLEOTIDE SEQUENCE [LARGE SCALE GENOMIC DNA]</scope>
    <source>
        <strain evidence="2">NBRC 103632</strain>
    </source>
</reference>
<dbReference type="InterPro" id="IPR016053">
    <property type="entry name" value="Haem_Oase-like"/>
</dbReference>
<dbReference type="CDD" id="cd19166">
    <property type="entry name" value="HemeO-bac"/>
    <property type="match status" value="1"/>
</dbReference>
<comment type="caution">
    <text evidence="1">The sequence shown here is derived from an EMBL/GenBank/DDBJ whole genome shotgun (WGS) entry which is preliminary data.</text>
</comment>
<dbReference type="InterPro" id="IPR016084">
    <property type="entry name" value="Haem_Oase-like_multi-hlx"/>
</dbReference>
<evidence type="ECO:0000313" key="1">
    <source>
        <dbReference type="EMBL" id="GLS69544.1"/>
    </source>
</evidence>
<name>A0AA37TF13_9HYPH</name>
<gene>
    <name evidence="1" type="ORF">GCM10007890_15570</name>
</gene>
<dbReference type="Proteomes" id="UP001157440">
    <property type="component" value="Unassembled WGS sequence"/>
</dbReference>
<evidence type="ECO:0000313" key="2">
    <source>
        <dbReference type="Proteomes" id="UP001157440"/>
    </source>
</evidence>
<accession>A0AA37TF13</accession>
<dbReference type="RefSeq" id="WP_238194938.1">
    <property type="nucleotide sequence ID" value="NZ_BPQZ01000002.1"/>
</dbReference>
<dbReference type="AlphaFoldDB" id="A0AA37TF13"/>
<dbReference type="EMBL" id="BSPL01000011">
    <property type="protein sequence ID" value="GLS69544.1"/>
    <property type="molecule type" value="Genomic_DNA"/>
</dbReference>
<sequence>MGRDSLHARLRTATGPAHQALEDSLDWRARVATLPGYRTLLARLHGFHAAWEPVIGAELADDAFLAPRRRLALLAADLQHLGLSPDAVAALPLPMLGGREGPILRGPAAATGALYVLEGSTLGGKVIGRHIADLHGLSGAGLAYYRAHGPAAGAMWATLRARLETFADDPAAEAVLTGAAVATFAAMRAWLSPAPEGAAGP</sequence>
<dbReference type="GO" id="GO:0004392">
    <property type="term" value="F:heme oxygenase (decyclizing) activity"/>
    <property type="evidence" value="ECO:0007669"/>
    <property type="project" value="InterPro"/>
</dbReference>
<protein>
    <submittedName>
        <fullName evidence="1">Biliverdin-producing heme oxygenase</fullName>
    </submittedName>
</protein>